<reference evidence="1 2" key="1">
    <citation type="journal article" date="2019" name="Nat. Ecol. Evol.">
        <title>Megaphylogeny resolves global patterns of mushroom evolution.</title>
        <authorList>
            <person name="Varga T."/>
            <person name="Krizsan K."/>
            <person name="Foldi C."/>
            <person name="Dima B."/>
            <person name="Sanchez-Garcia M."/>
            <person name="Sanchez-Ramirez S."/>
            <person name="Szollosi G.J."/>
            <person name="Szarkandi J.G."/>
            <person name="Papp V."/>
            <person name="Albert L."/>
            <person name="Andreopoulos W."/>
            <person name="Angelini C."/>
            <person name="Antonin V."/>
            <person name="Barry K.W."/>
            <person name="Bougher N.L."/>
            <person name="Buchanan P."/>
            <person name="Buyck B."/>
            <person name="Bense V."/>
            <person name="Catcheside P."/>
            <person name="Chovatia M."/>
            <person name="Cooper J."/>
            <person name="Damon W."/>
            <person name="Desjardin D."/>
            <person name="Finy P."/>
            <person name="Geml J."/>
            <person name="Haridas S."/>
            <person name="Hughes K."/>
            <person name="Justo A."/>
            <person name="Karasinski D."/>
            <person name="Kautmanova I."/>
            <person name="Kiss B."/>
            <person name="Kocsube S."/>
            <person name="Kotiranta H."/>
            <person name="LaButti K.M."/>
            <person name="Lechner B.E."/>
            <person name="Liimatainen K."/>
            <person name="Lipzen A."/>
            <person name="Lukacs Z."/>
            <person name="Mihaltcheva S."/>
            <person name="Morgado L.N."/>
            <person name="Niskanen T."/>
            <person name="Noordeloos M.E."/>
            <person name="Ohm R.A."/>
            <person name="Ortiz-Santana B."/>
            <person name="Ovrebo C."/>
            <person name="Racz N."/>
            <person name="Riley R."/>
            <person name="Savchenko A."/>
            <person name="Shiryaev A."/>
            <person name="Soop K."/>
            <person name="Spirin V."/>
            <person name="Szebenyi C."/>
            <person name="Tomsovsky M."/>
            <person name="Tulloss R.E."/>
            <person name="Uehling J."/>
            <person name="Grigoriev I.V."/>
            <person name="Vagvolgyi C."/>
            <person name="Papp T."/>
            <person name="Martin F.M."/>
            <person name="Miettinen O."/>
            <person name="Hibbett D.S."/>
            <person name="Nagy L.G."/>
        </authorList>
    </citation>
    <scope>NUCLEOTIDE SEQUENCE [LARGE SCALE GENOMIC DNA]</scope>
    <source>
        <strain evidence="1 2">NL-1719</strain>
    </source>
</reference>
<accession>A0ACD3BCI2</accession>
<keyword evidence="2" id="KW-1185">Reference proteome</keyword>
<dbReference type="EMBL" id="ML208262">
    <property type="protein sequence ID" value="TFK75546.1"/>
    <property type="molecule type" value="Genomic_DNA"/>
</dbReference>
<evidence type="ECO:0000313" key="1">
    <source>
        <dbReference type="EMBL" id="TFK75546.1"/>
    </source>
</evidence>
<protein>
    <submittedName>
        <fullName evidence="1">Uncharacterized protein</fullName>
    </submittedName>
</protein>
<evidence type="ECO:0000313" key="2">
    <source>
        <dbReference type="Proteomes" id="UP000308600"/>
    </source>
</evidence>
<proteinExistence type="predicted"/>
<organism evidence="1 2">
    <name type="scientific">Pluteus cervinus</name>
    <dbReference type="NCBI Taxonomy" id="181527"/>
    <lineage>
        <taxon>Eukaryota</taxon>
        <taxon>Fungi</taxon>
        <taxon>Dikarya</taxon>
        <taxon>Basidiomycota</taxon>
        <taxon>Agaricomycotina</taxon>
        <taxon>Agaricomycetes</taxon>
        <taxon>Agaricomycetidae</taxon>
        <taxon>Agaricales</taxon>
        <taxon>Pluteineae</taxon>
        <taxon>Pluteaceae</taxon>
        <taxon>Pluteus</taxon>
    </lineage>
</organism>
<name>A0ACD3BCI2_9AGAR</name>
<gene>
    <name evidence="1" type="ORF">BDN72DRAFT_443608</name>
</gene>
<sequence length="480" mass="53956">MPRGRISRFFRRIRRADPVPQHQLGAGPIQRLPPDILELIFLALVGSDAHRLTGSDRMQRTLRIGHVCHRWRVVLYDYPAMWSTIDIASAKPHTLSILQHFIKNSASHPLRIIACLQISGPTSSSIRRDCILDELLAHLSRWETVFLTINWVVYEPLYQIAPGSLEQLTSITFSAPGWRKEHVQAFWTNVCHKKNRNLRYVSWQVDFLNHPPTFAPWDRLAHVKFGSFASLSEVMKILPLCGSLEVLSIKELRKNPTGAVLPPIDGKITLEKLQALEIRPSDGTDISPLFDRLSVPRLVKLDATFTPPPYIAYQHYAFPFNSLFEMLVRSQCHLQTLRIGTLWVVVHESQVLRYLKNPFAQTVTDLTLAFWTTDAIVEALASLPRLTHLVCKRACPTDGVLARALRSLLGGTNLGFVGESASNCLHIEMPLDPLKHLDDCAVIAEAQGLGLLLFSDTRPKPVNIQTLGKKAGTKLLLGTL</sequence>
<dbReference type="Proteomes" id="UP000308600">
    <property type="component" value="Unassembled WGS sequence"/>
</dbReference>